<feature type="DNA-binding region" description="Homeobox" evidence="5">
    <location>
        <begin position="126"/>
        <end position="185"/>
    </location>
</feature>
<sequence length="290" mass="33495">MDFFGTKNAVQEMGLPPAQKKVKCNLQSFYENFDPDSNDDCMFDSPRSQAYDEQPCIQSLNAERAQGNQGHCIQITSQPVKSDKWSNFFQWQPENHEPLTKNASKGSAVHGNHSGNQQIKRSISKKKRTRTMFTTEQIISMEHIFKSRPYICQDERQELSLKLNVSERAIKVWFQNRRRMSDRREKTELPESPISDENCNSNTDRLAYIEHLINERTDEFGNVALDDKVMTALVSVIDEHLPRESTILLNYLRSNQQDTLQSTSPETCSNNELMKYECISPSSVIDEFLN</sequence>
<comment type="caution">
    <text evidence="9">The sequence shown here is derived from an EMBL/GenBank/DDBJ whole genome shotgun (WGS) entry which is preliminary data.</text>
</comment>
<reference evidence="9" key="1">
    <citation type="submission" date="2022-05" db="EMBL/GenBank/DDBJ databases">
        <authorList>
            <person name="Okamura Y."/>
        </authorList>
    </citation>
    <scope>NUCLEOTIDE SEQUENCE</scope>
</reference>
<evidence type="ECO:0000313" key="10">
    <source>
        <dbReference type="Proteomes" id="UP001152562"/>
    </source>
</evidence>
<dbReference type="GO" id="GO:0000981">
    <property type="term" value="F:DNA-binding transcription factor activity, RNA polymerase II-specific"/>
    <property type="evidence" value="ECO:0007669"/>
    <property type="project" value="TreeGrafter"/>
</dbReference>
<feature type="region of interest" description="Disordered" evidence="7">
    <location>
        <begin position="101"/>
        <end position="124"/>
    </location>
</feature>
<keyword evidence="2 5" id="KW-0238">DNA-binding</keyword>
<dbReference type="EMBL" id="CALOZG010000001">
    <property type="protein sequence ID" value="CAH3918321.1"/>
    <property type="molecule type" value="Genomic_DNA"/>
</dbReference>
<organism evidence="9 10">
    <name type="scientific">Pieris brassicae</name>
    <name type="common">White butterfly</name>
    <name type="synonym">Large white butterfly</name>
    <dbReference type="NCBI Taxonomy" id="7116"/>
    <lineage>
        <taxon>Eukaryota</taxon>
        <taxon>Metazoa</taxon>
        <taxon>Ecdysozoa</taxon>
        <taxon>Arthropoda</taxon>
        <taxon>Hexapoda</taxon>
        <taxon>Insecta</taxon>
        <taxon>Pterygota</taxon>
        <taxon>Neoptera</taxon>
        <taxon>Endopterygota</taxon>
        <taxon>Lepidoptera</taxon>
        <taxon>Glossata</taxon>
        <taxon>Ditrysia</taxon>
        <taxon>Papilionoidea</taxon>
        <taxon>Pieridae</taxon>
        <taxon>Pierinae</taxon>
        <taxon>Pieris</taxon>
    </lineage>
</organism>
<dbReference type="PANTHER" id="PTHR24339">
    <property type="entry name" value="HOMEOBOX PROTEIN EMX-RELATED"/>
    <property type="match status" value="1"/>
</dbReference>
<feature type="domain" description="Homeobox" evidence="8">
    <location>
        <begin position="124"/>
        <end position="184"/>
    </location>
</feature>
<dbReference type="CDD" id="cd00086">
    <property type="entry name" value="homeodomain"/>
    <property type="match status" value="1"/>
</dbReference>
<evidence type="ECO:0000256" key="6">
    <source>
        <dbReference type="RuleBase" id="RU000682"/>
    </source>
</evidence>
<keyword evidence="4 5" id="KW-0539">Nucleus</keyword>
<dbReference type="Proteomes" id="UP001152562">
    <property type="component" value="Unassembled WGS sequence"/>
</dbReference>
<dbReference type="InterPro" id="IPR001356">
    <property type="entry name" value="HD"/>
</dbReference>
<comment type="subcellular location">
    <subcellularLocation>
        <location evidence="1 5 6">Nucleus</location>
    </subcellularLocation>
</comment>
<dbReference type="GO" id="GO:0005634">
    <property type="term" value="C:nucleus"/>
    <property type="evidence" value="ECO:0007669"/>
    <property type="project" value="UniProtKB-SubCell"/>
</dbReference>
<dbReference type="InterPro" id="IPR009057">
    <property type="entry name" value="Homeodomain-like_sf"/>
</dbReference>
<dbReference type="GO" id="GO:0000978">
    <property type="term" value="F:RNA polymerase II cis-regulatory region sequence-specific DNA binding"/>
    <property type="evidence" value="ECO:0007669"/>
    <property type="project" value="TreeGrafter"/>
</dbReference>
<evidence type="ECO:0000256" key="2">
    <source>
        <dbReference type="ARBA" id="ARBA00023125"/>
    </source>
</evidence>
<name>A0A9P0SWE1_PIEBR</name>
<evidence type="ECO:0000256" key="3">
    <source>
        <dbReference type="ARBA" id="ARBA00023155"/>
    </source>
</evidence>
<evidence type="ECO:0000256" key="5">
    <source>
        <dbReference type="PROSITE-ProRule" id="PRU00108"/>
    </source>
</evidence>
<evidence type="ECO:0000259" key="8">
    <source>
        <dbReference type="PROSITE" id="PS50071"/>
    </source>
</evidence>
<dbReference type="Pfam" id="PF00046">
    <property type="entry name" value="Homeodomain"/>
    <property type="match status" value="1"/>
</dbReference>
<dbReference type="PANTHER" id="PTHR24339:SF28">
    <property type="entry name" value="E5-RELATED"/>
    <property type="match status" value="1"/>
</dbReference>
<dbReference type="SUPFAM" id="SSF46689">
    <property type="entry name" value="Homeodomain-like"/>
    <property type="match status" value="1"/>
</dbReference>
<evidence type="ECO:0000256" key="4">
    <source>
        <dbReference type="ARBA" id="ARBA00023242"/>
    </source>
</evidence>
<dbReference type="PROSITE" id="PS50071">
    <property type="entry name" value="HOMEOBOX_2"/>
    <property type="match status" value="1"/>
</dbReference>
<accession>A0A9P0SWE1</accession>
<evidence type="ECO:0000256" key="1">
    <source>
        <dbReference type="ARBA" id="ARBA00004123"/>
    </source>
</evidence>
<dbReference type="AlphaFoldDB" id="A0A9P0SWE1"/>
<evidence type="ECO:0000256" key="7">
    <source>
        <dbReference type="SAM" id="MobiDB-lite"/>
    </source>
</evidence>
<dbReference type="SMART" id="SM00389">
    <property type="entry name" value="HOX"/>
    <property type="match status" value="1"/>
</dbReference>
<dbReference type="InterPro" id="IPR050877">
    <property type="entry name" value="EMX-VAX-Noto_Homeobox_TFs"/>
</dbReference>
<evidence type="ECO:0000313" key="9">
    <source>
        <dbReference type="EMBL" id="CAH3918321.1"/>
    </source>
</evidence>
<keyword evidence="3 5" id="KW-0371">Homeobox</keyword>
<gene>
    <name evidence="9" type="ORF">PIBRA_LOCUS1063</name>
</gene>
<protein>
    <recommendedName>
        <fullName evidence="8">Homeobox domain-containing protein</fullName>
    </recommendedName>
</protein>
<keyword evidence="10" id="KW-1185">Reference proteome</keyword>
<proteinExistence type="predicted"/>
<dbReference type="Gene3D" id="1.10.10.60">
    <property type="entry name" value="Homeodomain-like"/>
    <property type="match status" value="1"/>
</dbReference>